<dbReference type="InterPro" id="IPR051533">
    <property type="entry name" value="WaaL-like"/>
</dbReference>
<keyword evidence="2 5" id="KW-0812">Transmembrane</keyword>
<evidence type="ECO:0000256" key="3">
    <source>
        <dbReference type="ARBA" id="ARBA00022989"/>
    </source>
</evidence>
<organism evidence="7 8">
    <name type="scientific">Thomasclavelia ramosa</name>
    <dbReference type="NCBI Taxonomy" id="1547"/>
    <lineage>
        <taxon>Bacteria</taxon>
        <taxon>Bacillati</taxon>
        <taxon>Bacillota</taxon>
        <taxon>Erysipelotrichia</taxon>
        <taxon>Erysipelotrichales</taxon>
        <taxon>Coprobacillaceae</taxon>
        <taxon>Thomasclavelia</taxon>
    </lineage>
</organism>
<evidence type="ECO:0000313" key="7">
    <source>
        <dbReference type="EMBL" id="RGD85111.1"/>
    </source>
</evidence>
<dbReference type="Pfam" id="PF04932">
    <property type="entry name" value="Wzy_C"/>
    <property type="match status" value="1"/>
</dbReference>
<feature type="transmembrane region" description="Helical" evidence="5">
    <location>
        <begin position="211"/>
        <end position="227"/>
    </location>
</feature>
<keyword evidence="7" id="KW-0436">Ligase</keyword>
<reference evidence="7 8" key="1">
    <citation type="submission" date="2018-08" db="EMBL/GenBank/DDBJ databases">
        <title>A genome reference for cultivated species of the human gut microbiota.</title>
        <authorList>
            <person name="Zou Y."/>
            <person name="Xue W."/>
            <person name="Luo G."/>
        </authorList>
    </citation>
    <scope>NUCLEOTIDE SEQUENCE [LARGE SCALE GENOMIC DNA]</scope>
    <source>
        <strain evidence="7 8">OM06-4</strain>
    </source>
</reference>
<dbReference type="PANTHER" id="PTHR37422:SF13">
    <property type="entry name" value="LIPOPOLYSACCHARIDE BIOSYNTHESIS PROTEIN PA4999-RELATED"/>
    <property type="match status" value="1"/>
</dbReference>
<feature type="transmembrane region" description="Helical" evidence="5">
    <location>
        <begin position="83"/>
        <end position="100"/>
    </location>
</feature>
<comment type="caution">
    <text evidence="7">The sequence shown here is derived from an EMBL/GenBank/DDBJ whole genome shotgun (WGS) entry which is preliminary data.</text>
</comment>
<sequence>MVFNRKYYKLCFIIYMFINTLALGYLGIETNYLFVPLLIWALVIIVHDIYKKKFKLKKNYSLLMIVQGLILLLATARNDYSDLNSYVIAVMQLVIYLLIFNNPVSMSKDDIEDEVRMIIPLVNVLVGGASLISIGMYLVHFSSLANGWTLGMVGNRLFGIYFNSNPAAFLACITIVLALVAVRQKFKGKYWYLANIGIQLVYILLTRCRAALIILAIIIVMVGYYFLIRRKPYSNFKRLGLVISLIVVIAGASLVGQRVVEIVPQMQGIASKETSRFQMDKVVKAGHLLIAGNWQDFNQGLTIIDEVSNGRVSLTKAALEIWHTEPVIGIGANNFKKIGSQETDALEYWAVQVVHSHNVFLEALVTTGVIGFILFVVFFFKTLLMIFNVLKKSHGKEIYFIVQMFAMIVLSEFIGSLSDYGVFYIYSLSATLAWCFLGYLYTYQNITEISNIDKI</sequence>
<evidence type="ECO:0000256" key="1">
    <source>
        <dbReference type="ARBA" id="ARBA00004141"/>
    </source>
</evidence>
<comment type="subcellular location">
    <subcellularLocation>
        <location evidence="1">Membrane</location>
        <topology evidence="1">Multi-pass membrane protein</topology>
    </subcellularLocation>
</comment>
<feature type="transmembrane region" description="Helical" evidence="5">
    <location>
        <begin position="363"/>
        <end position="386"/>
    </location>
</feature>
<protein>
    <submittedName>
        <fullName evidence="7">O-antigen ligase family protein</fullName>
    </submittedName>
</protein>
<dbReference type="GO" id="GO:0016020">
    <property type="term" value="C:membrane"/>
    <property type="evidence" value="ECO:0007669"/>
    <property type="project" value="UniProtKB-SubCell"/>
</dbReference>
<gene>
    <name evidence="7" type="ORF">DXB93_09140</name>
</gene>
<feature type="transmembrane region" description="Helical" evidence="5">
    <location>
        <begin position="160"/>
        <end position="182"/>
    </location>
</feature>
<feature type="domain" description="O-antigen ligase-related" evidence="6">
    <location>
        <begin position="198"/>
        <end position="376"/>
    </location>
</feature>
<feature type="transmembrane region" description="Helical" evidence="5">
    <location>
        <begin position="398"/>
        <end position="417"/>
    </location>
</feature>
<keyword evidence="4 5" id="KW-0472">Membrane</keyword>
<name>A0A3E3AFD6_9FIRM</name>
<dbReference type="InterPro" id="IPR007016">
    <property type="entry name" value="O-antigen_ligase-rel_domated"/>
</dbReference>
<dbReference type="PANTHER" id="PTHR37422">
    <property type="entry name" value="TEICHURONIC ACID BIOSYNTHESIS PROTEIN TUAE"/>
    <property type="match status" value="1"/>
</dbReference>
<proteinExistence type="predicted"/>
<feature type="transmembrane region" description="Helical" evidence="5">
    <location>
        <begin position="121"/>
        <end position="140"/>
    </location>
</feature>
<feature type="transmembrane region" description="Helical" evidence="5">
    <location>
        <begin position="423"/>
        <end position="441"/>
    </location>
</feature>
<accession>A0A3E3AFD6</accession>
<evidence type="ECO:0000256" key="2">
    <source>
        <dbReference type="ARBA" id="ARBA00022692"/>
    </source>
</evidence>
<evidence type="ECO:0000259" key="6">
    <source>
        <dbReference type="Pfam" id="PF04932"/>
    </source>
</evidence>
<dbReference type="RefSeq" id="WP_008792671.1">
    <property type="nucleotide sequence ID" value="NZ_BAABXX010000001.1"/>
</dbReference>
<dbReference type="AlphaFoldDB" id="A0A3E3AFD6"/>
<dbReference type="EMBL" id="QUSL01000012">
    <property type="protein sequence ID" value="RGD85111.1"/>
    <property type="molecule type" value="Genomic_DNA"/>
</dbReference>
<dbReference type="GeneID" id="64197701"/>
<dbReference type="Proteomes" id="UP000261032">
    <property type="component" value="Unassembled WGS sequence"/>
</dbReference>
<evidence type="ECO:0000313" key="8">
    <source>
        <dbReference type="Proteomes" id="UP000261032"/>
    </source>
</evidence>
<feature type="transmembrane region" description="Helical" evidence="5">
    <location>
        <begin position="239"/>
        <end position="256"/>
    </location>
</feature>
<feature type="transmembrane region" description="Helical" evidence="5">
    <location>
        <begin position="32"/>
        <end position="50"/>
    </location>
</feature>
<feature type="transmembrane region" description="Helical" evidence="5">
    <location>
        <begin position="7"/>
        <end position="26"/>
    </location>
</feature>
<feature type="transmembrane region" description="Helical" evidence="5">
    <location>
        <begin position="59"/>
        <end position="77"/>
    </location>
</feature>
<evidence type="ECO:0000256" key="5">
    <source>
        <dbReference type="SAM" id="Phobius"/>
    </source>
</evidence>
<keyword evidence="3 5" id="KW-1133">Transmembrane helix</keyword>
<evidence type="ECO:0000256" key="4">
    <source>
        <dbReference type="ARBA" id="ARBA00023136"/>
    </source>
</evidence>
<dbReference type="GO" id="GO:0016874">
    <property type="term" value="F:ligase activity"/>
    <property type="evidence" value="ECO:0007669"/>
    <property type="project" value="UniProtKB-KW"/>
</dbReference>
<feature type="transmembrane region" description="Helical" evidence="5">
    <location>
        <begin position="189"/>
        <end position="205"/>
    </location>
</feature>